<comment type="caution">
    <text evidence="1">The sequence shown here is derived from an EMBL/GenBank/DDBJ whole genome shotgun (WGS) entry which is preliminary data.</text>
</comment>
<organism evidence="1 2">
    <name type="scientific">candidate division WS6 bacterium GW2011_GWA2_37_6</name>
    <dbReference type="NCBI Taxonomy" id="1619087"/>
    <lineage>
        <taxon>Bacteria</taxon>
        <taxon>Candidatus Dojkabacteria</taxon>
    </lineage>
</organism>
<proteinExistence type="predicted"/>
<reference evidence="1 2" key="1">
    <citation type="journal article" date="2015" name="Nature">
        <title>rRNA introns, odd ribosomes, and small enigmatic genomes across a large radiation of phyla.</title>
        <authorList>
            <person name="Brown C.T."/>
            <person name="Hug L.A."/>
            <person name="Thomas B.C."/>
            <person name="Sharon I."/>
            <person name="Castelle C.J."/>
            <person name="Singh A."/>
            <person name="Wilkins M.J."/>
            <person name="Williams K.H."/>
            <person name="Banfield J.F."/>
        </authorList>
    </citation>
    <scope>NUCLEOTIDE SEQUENCE [LARGE SCALE GENOMIC DNA]</scope>
</reference>
<evidence type="ECO:0000313" key="1">
    <source>
        <dbReference type="EMBL" id="KKQ34182.1"/>
    </source>
</evidence>
<protein>
    <submittedName>
        <fullName evidence="1">Uncharacterized protein</fullName>
    </submittedName>
</protein>
<dbReference type="AlphaFoldDB" id="A0A0G0GVW4"/>
<dbReference type="Proteomes" id="UP000034852">
    <property type="component" value="Unassembled WGS sequence"/>
</dbReference>
<evidence type="ECO:0000313" key="2">
    <source>
        <dbReference type="Proteomes" id="UP000034852"/>
    </source>
</evidence>
<dbReference type="EMBL" id="LBTH01000069">
    <property type="protein sequence ID" value="KKQ34182.1"/>
    <property type="molecule type" value="Genomic_DNA"/>
</dbReference>
<accession>A0A0G0GVW4</accession>
<sequence>MIRLPKKSLEILRKCVSNQNPKLLKILDSEKYYRINQKLGNKLRDAVGDEFVQFGLMNNDEPNEYGLRLEELIDEIGRFFLYEDESEISSREMTEN</sequence>
<name>A0A0G0GVW4_9BACT</name>
<gene>
    <name evidence="1" type="ORF">US52_C0069G0004</name>
</gene>